<name>A0A1I3YY25_9PSEU</name>
<gene>
    <name evidence="2" type="ORF">SAMN05421835_11953</name>
</gene>
<evidence type="ECO:0000313" key="2">
    <source>
        <dbReference type="EMBL" id="SFK36725.1"/>
    </source>
</evidence>
<dbReference type="EMBL" id="FORP01000019">
    <property type="protein sequence ID" value="SFK36725.1"/>
    <property type="molecule type" value="Genomic_DNA"/>
</dbReference>
<accession>A0A1I3YY25</accession>
<organism evidence="2 3">
    <name type="scientific">Amycolatopsis sacchari</name>
    <dbReference type="NCBI Taxonomy" id="115433"/>
    <lineage>
        <taxon>Bacteria</taxon>
        <taxon>Bacillati</taxon>
        <taxon>Actinomycetota</taxon>
        <taxon>Actinomycetes</taxon>
        <taxon>Pseudonocardiales</taxon>
        <taxon>Pseudonocardiaceae</taxon>
        <taxon>Amycolatopsis</taxon>
    </lineage>
</organism>
<dbReference type="RefSeq" id="WP_245783262.1">
    <property type="nucleotide sequence ID" value="NZ_FORP01000019.1"/>
</dbReference>
<feature type="domain" description="KAP NTPase" evidence="1">
    <location>
        <begin position="42"/>
        <end position="199"/>
    </location>
</feature>
<reference evidence="2 3" key="1">
    <citation type="submission" date="2016-10" db="EMBL/GenBank/DDBJ databases">
        <authorList>
            <person name="de Groot N.N."/>
        </authorList>
    </citation>
    <scope>NUCLEOTIDE SEQUENCE [LARGE SCALE GENOMIC DNA]</scope>
    <source>
        <strain evidence="2 3">DSM 44468</strain>
    </source>
</reference>
<protein>
    <submittedName>
        <fullName evidence="2">KAP family P-loop domain-containing protein</fullName>
    </submittedName>
</protein>
<keyword evidence="3" id="KW-1185">Reference proteome</keyword>
<evidence type="ECO:0000259" key="1">
    <source>
        <dbReference type="Pfam" id="PF07693"/>
    </source>
</evidence>
<dbReference type="STRING" id="115433.SAMN05421835_11953"/>
<dbReference type="AlphaFoldDB" id="A0A1I3YY25"/>
<dbReference type="Proteomes" id="UP000199025">
    <property type="component" value="Unassembled WGS sequence"/>
</dbReference>
<dbReference type="InterPro" id="IPR011646">
    <property type="entry name" value="KAP_P-loop"/>
</dbReference>
<sequence>MTVFDAEGFTVTGSGHSPFAVLNDSPVGEGGNEDLLESTATAGNLADLILSSRRAAPFTVAIDAGWGMGKSSLLRALDTALSRDGAVSTVWFNAWTSERADAVEGLIKSVLLSFDRNVLRRAVRGTLRRAHVVGALKAASPVASSFFGLGAAVDAMWRALAVDAKARNEIKAVVRDMATAWLAKGGGGHERLLVVFVDACDQAVLWRAVGHDRVGDGVRYLEKIIQVSCAAAG</sequence>
<evidence type="ECO:0000313" key="3">
    <source>
        <dbReference type="Proteomes" id="UP000199025"/>
    </source>
</evidence>
<dbReference type="Pfam" id="PF07693">
    <property type="entry name" value="KAP_NTPase"/>
    <property type="match status" value="1"/>
</dbReference>
<proteinExistence type="predicted"/>